<dbReference type="GO" id="GO:0004177">
    <property type="term" value="F:aminopeptidase activity"/>
    <property type="evidence" value="ECO:0007669"/>
    <property type="project" value="UniProtKB-KW"/>
</dbReference>
<keyword evidence="3" id="KW-0121">Carboxypeptidase</keyword>
<keyword evidence="3" id="KW-0031">Aminopeptidase</keyword>
<dbReference type="AlphaFoldDB" id="A0A075ICM6"/>
<dbReference type="GO" id="GO:0004181">
    <property type="term" value="F:metallocarboxypeptidase activity"/>
    <property type="evidence" value="ECO:0007669"/>
    <property type="project" value="UniProtKB-EC"/>
</dbReference>
<sequence length="552" mass="60626">MGSIVRRRREVFVEKAVDTEAIEIESVASKPRKALSDRIARARELPVPVLIVSVLIIVGGSGGAILYGDDIIEWIQGEPDYRLIEFDAAQSRAYAQSLVDLGHPDWEGRLSGTIEEQNTAEAIKFNFSSMGIPSTLEEFDVPMFIIGSEPELSICTPGDIGDIFGGPTPCTTADINREIVEFVHREDFVLQGYSGSSFVRYVDDMPVVDLGTGNESADWNSAVNAVGMIWLKPETEGNTALFERAADNDLEGLILINDRQNCDELVADDCVPYFKSVGISSIDPIPESLGFIMVSRSVGQMIIDEVIDGDARLQFITDVNNQGTATIYVPCGIIEGQSESLIIVGAHHDTVYNGQGAVDDTSGVATVQEMARQFGLLESQLGTPKHTIYFCTWGGEEEGLWGSTEWVDKHQTMLAENLRLYVNLDMNHVDAERNSGVTLFGNNKADIDLIKGITSVFSSAYPELADKYPISIHKHSSTAMPYNSDHAPFVYNLDDDEGSDKDYGRAIVCYGSGSTEYHTYLDTMDRFNEESLMVSGIIYGSLVRYLAYGEAQ</sequence>
<feature type="domain" description="Peptidase M28" evidence="2">
    <location>
        <begin position="333"/>
        <end position="532"/>
    </location>
</feature>
<accession>A0A075ICM6</accession>
<proteinExistence type="predicted"/>
<organism evidence="3">
    <name type="scientific">uncultured marine group II/III euryarchaeote SAT1000_33_E05</name>
    <dbReference type="NCBI Taxonomy" id="1456575"/>
    <lineage>
        <taxon>Archaea</taxon>
        <taxon>Methanobacteriati</taxon>
        <taxon>Methanobacteriota</taxon>
        <taxon>environmental samples</taxon>
    </lineage>
</organism>
<keyword evidence="3" id="KW-0645">Protease</keyword>
<dbReference type="InterPro" id="IPR039373">
    <property type="entry name" value="Peptidase_M28B"/>
</dbReference>
<evidence type="ECO:0000259" key="2">
    <source>
        <dbReference type="Pfam" id="PF04389"/>
    </source>
</evidence>
<dbReference type="InterPro" id="IPR007484">
    <property type="entry name" value="Peptidase_M28"/>
</dbReference>
<evidence type="ECO:0000313" key="3">
    <source>
        <dbReference type="EMBL" id="AIF24562.1"/>
    </source>
</evidence>
<keyword evidence="1" id="KW-0812">Transmembrane</keyword>
<protein>
    <submittedName>
        <fullName evidence="3">Aminopeptidase Y</fullName>
        <ecNumber evidence="3">3.4.17.21</ecNumber>
    </submittedName>
</protein>
<dbReference type="Pfam" id="PF04389">
    <property type="entry name" value="Peptidase_M28"/>
    <property type="match status" value="1"/>
</dbReference>
<dbReference type="Gene3D" id="3.40.630.10">
    <property type="entry name" value="Zn peptidases"/>
    <property type="match status" value="1"/>
</dbReference>
<dbReference type="Gene3D" id="3.50.30.30">
    <property type="match status" value="1"/>
</dbReference>
<dbReference type="EC" id="3.4.17.21" evidence="3"/>
<keyword evidence="1" id="KW-0472">Membrane</keyword>
<feature type="transmembrane region" description="Helical" evidence="1">
    <location>
        <begin position="45"/>
        <end position="67"/>
    </location>
</feature>
<keyword evidence="1" id="KW-1133">Transmembrane helix</keyword>
<dbReference type="PANTHER" id="PTHR10404">
    <property type="entry name" value="N-ACETYLATED-ALPHA-LINKED ACIDIC DIPEPTIDASE"/>
    <property type="match status" value="1"/>
</dbReference>
<dbReference type="EMBL" id="KF901264">
    <property type="protein sequence ID" value="AIF24562.1"/>
    <property type="molecule type" value="Genomic_DNA"/>
</dbReference>
<keyword evidence="3" id="KW-0378">Hydrolase</keyword>
<name>A0A075ICM6_9EURY</name>
<dbReference type="PANTHER" id="PTHR10404:SF46">
    <property type="entry name" value="VACUOLAR PROTEIN SORTING-ASSOCIATED PROTEIN 70"/>
    <property type="match status" value="1"/>
</dbReference>
<reference evidence="3" key="1">
    <citation type="journal article" date="2014" name="Genome Biol. Evol.">
        <title>Pangenome evidence for extensive interdomain horizontal transfer affecting lineage core and shell genes in uncultured planktonic thaumarchaeota and euryarchaeota.</title>
        <authorList>
            <person name="Deschamps P."/>
            <person name="Zivanovic Y."/>
            <person name="Moreira D."/>
            <person name="Rodriguez-Valera F."/>
            <person name="Lopez-Garcia P."/>
        </authorList>
    </citation>
    <scope>NUCLEOTIDE SEQUENCE</scope>
</reference>
<evidence type="ECO:0000256" key="1">
    <source>
        <dbReference type="SAM" id="Phobius"/>
    </source>
</evidence>
<dbReference type="SUPFAM" id="SSF53187">
    <property type="entry name" value="Zn-dependent exopeptidases"/>
    <property type="match status" value="1"/>
</dbReference>